<keyword evidence="7" id="KW-1185">Reference proteome</keyword>
<keyword evidence="3" id="KW-0862">Zinc</keyword>
<protein>
    <recommendedName>
        <fullName evidence="5">RanBP2-type domain-containing protein</fullName>
    </recommendedName>
</protein>
<dbReference type="InterPro" id="IPR001876">
    <property type="entry name" value="Znf_RanBP2"/>
</dbReference>
<feature type="compositionally biased region" description="Low complexity" evidence="4">
    <location>
        <begin position="147"/>
        <end position="160"/>
    </location>
</feature>
<evidence type="ECO:0000313" key="7">
    <source>
        <dbReference type="Proteomes" id="UP000248039"/>
    </source>
</evidence>
<dbReference type="Proteomes" id="UP000248039">
    <property type="component" value="Unassembled WGS sequence"/>
</dbReference>
<evidence type="ECO:0000256" key="4">
    <source>
        <dbReference type="SAM" id="MobiDB-lite"/>
    </source>
</evidence>
<evidence type="ECO:0000313" key="6">
    <source>
        <dbReference type="EMBL" id="PYC78405.1"/>
    </source>
</evidence>
<proteinExistence type="predicted"/>
<feature type="region of interest" description="Disordered" evidence="4">
    <location>
        <begin position="115"/>
        <end position="231"/>
    </location>
</feature>
<accession>A0A2V4N324</accession>
<reference evidence="6 7" key="1">
    <citation type="submission" date="2018-03" db="EMBL/GenBank/DDBJ databases">
        <title>Bioinformatic expansion and discovery of thiopeptide antibiotics.</title>
        <authorList>
            <person name="Schwalen C.J."/>
            <person name="Hudson G.A."/>
            <person name="Mitchell D.A."/>
        </authorList>
    </citation>
    <scope>NUCLEOTIDE SEQUENCE [LARGE SCALE GENOMIC DNA]</scope>
    <source>
        <strain evidence="6 7">ATCC 21389</strain>
    </source>
</reference>
<evidence type="ECO:0000256" key="1">
    <source>
        <dbReference type="ARBA" id="ARBA00022723"/>
    </source>
</evidence>
<feature type="domain" description="RanBP2-type" evidence="5">
    <location>
        <begin position="1"/>
        <end position="31"/>
    </location>
</feature>
<sequence length="382" mass="39333">MAGPTWQCADCETYNEPGRINCMVCDAARPAAARPSPRTTGPRTTAARTAASKTTASKTATAKKATPTKTAAAKAAPEKTARPSAVVPKAGWTCSECGTNNSATDLKCMVCDTPWRATPRRKPSPAKATPPSKKAAPPRRAPDVAGPATRASSASPWTTAAPPPRTPRSPGTSTKGLFYAPPPSTGYIPEAAAAPSTPRPAAPPPRGGPSPYSPPGSPFRPPTSYPAPKKRSRWGSKLAVLLVLGALAYSVLQVLHTAGSRHGAPYGSARGSGTPSAHAATACAQRIASQLPNGSGAELVTAYRTSNKQITLCRTGGGTLYYFGEFTGRPDTGLAMPATQTADGFTADNGPYHYRISGNTVTVTENGKLIGQEQLTAVSSPQ</sequence>
<dbReference type="PROSITE" id="PS01358">
    <property type="entry name" value="ZF_RANBP2_1"/>
    <property type="match status" value="2"/>
</dbReference>
<organism evidence="6 7">
    <name type="scientific">Streptomyces tateyamensis</name>
    <dbReference type="NCBI Taxonomy" id="565073"/>
    <lineage>
        <taxon>Bacteria</taxon>
        <taxon>Bacillati</taxon>
        <taxon>Actinomycetota</taxon>
        <taxon>Actinomycetes</taxon>
        <taxon>Kitasatosporales</taxon>
        <taxon>Streptomycetaceae</taxon>
        <taxon>Streptomyces</taxon>
    </lineage>
</organism>
<gene>
    <name evidence="6" type="ORF">C7C46_16355</name>
</gene>
<feature type="compositionally biased region" description="Low complexity" evidence="4">
    <location>
        <begin position="31"/>
        <end position="75"/>
    </location>
</feature>
<feature type="compositionally biased region" description="Pro residues" evidence="4">
    <location>
        <begin position="197"/>
        <end position="225"/>
    </location>
</feature>
<keyword evidence="2" id="KW-0863">Zinc-finger</keyword>
<feature type="region of interest" description="Disordered" evidence="4">
    <location>
        <begin position="31"/>
        <end position="88"/>
    </location>
</feature>
<dbReference type="Pfam" id="PF00641">
    <property type="entry name" value="Zn_ribbon_RanBP"/>
    <property type="match status" value="2"/>
</dbReference>
<evidence type="ECO:0000256" key="2">
    <source>
        <dbReference type="ARBA" id="ARBA00022771"/>
    </source>
</evidence>
<evidence type="ECO:0000256" key="3">
    <source>
        <dbReference type="ARBA" id="ARBA00022833"/>
    </source>
</evidence>
<comment type="caution">
    <text evidence="6">The sequence shown here is derived from an EMBL/GenBank/DDBJ whole genome shotgun (WGS) entry which is preliminary data.</text>
</comment>
<dbReference type="GO" id="GO:0008270">
    <property type="term" value="F:zinc ion binding"/>
    <property type="evidence" value="ECO:0007669"/>
    <property type="project" value="UniProtKB-KW"/>
</dbReference>
<dbReference type="SMART" id="SM00547">
    <property type="entry name" value="ZnF_RBZ"/>
    <property type="match status" value="2"/>
</dbReference>
<keyword evidence="1" id="KW-0479">Metal-binding</keyword>
<name>A0A2V4N324_9ACTN</name>
<evidence type="ECO:0000259" key="5">
    <source>
        <dbReference type="PROSITE" id="PS50199"/>
    </source>
</evidence>
<dbReference type="OrthoDB" id="3636727at2"/>
<dbReference type="PROSITE" id="PS50199">
    <property type="entry name" value="ZF_RANBP2_2"/>
    <property type="match status" value="2"/>
</dbReference>
<dbReference type="Gene3D" id="4.10.1060.10">
    <property type="entry name" value="Zinc finger, RanBP2-type"/>
    <property type="match status" value="1"/>
</dbReference>
<dbReference type="Gene3D" id="2.30.30.380">
    <property type="entry name" value="Zn-finger domain of Sec23/24"/>
    <property type="match status" value="1"/>
</dbReference>
<feature type="compositionally biased region" description="Low complexity" evidence="4">
    <location>
        <begin position="125"/>
        <end position="135"/>
    </location>
</feature>
<dbReference type="EMBL" id="PYBW01000050">
    <property type="protein sequence ID" value="PYC78405.1"/>
    <property type="molecule type" value="Genomic_DNA"/>
</dbReference>
<dbReference type="AlphaFoldDB" id="A0A2V4N324"/>
<feature type="domain" description="RanBP2-type" evidence="5">
    <location>
        <begin position="88"/>
        <end position="117"/>
    </location>
</feature>